<evidence type="ECO:0000256" key="1">
    <source>
        <dbReference type="SAM" id="SignalP"/>
    </source>
</evidence>
<dbReference type="Proteomes" id="UP000184693">
    <property type="component" value="Unassembled WGS sequence"/>
</dbReference>
<dbReference type="InterPro" id="IPR025421">
    <property type="entry name" value="DUF4148"/>
</dbReference>
<organism evidence="2 3">
    <name type="scientific">Paraburkholderia phenazinium</name>
    <dbReference type="NCBI Taxonomy" id="60549"/>
    <lineage>
        <taxon>Bacteria</taxon>
        <taxon>Pseudomonadati</taxon>
        <taxon>Pseudomonadota</taxon>
        <taxon>Betaproteobacteria</taxon>
        <taxon>Burkholderiales</taxon>
        <taxon>Burkholderiaceae</taxon>
        <taxon>Paraburkholderia</taxon>
    </lineage>
</organism>
<evidence type="ECO:0008006" key="4">
    <source>
        <dbReference type="Google" id="ProtNLM"/>
    </source>
</evidence>
<reference evidence="2 3" key="1">
    <citation type="submission" date="2016-11" db="EMBL/GenBank/DDBJ databases">
        <authorList>
            <person name="Jaros S."/>
            <person name="Januszkiewicz K."/>
            <person name="Wedrychowicz H."/>
        </authorList>
    </citation>
    <scope>NUCLEOTIDE SEQUENCE [LARGE SCALE GENOMIC DNA]</scope>
    <source>
        <strain evidence="2 3">GAS86</strain>
    </source>
</reference>
<evidence type="ECO:0000313" key="3">
    <source>
        <dbReference type="Proteomes" id="UP000184693"/>
    </source>
</evidence>
<feature type="signal peptide" evidence="1">
    <location>
        <begin position="1"/>
        <end position="23"/>
    </location>
</feature>
<dbReference type="RefSeq" id="WP_074268724.1">
    <property type="nucleotide sequence ID" value="NZ_FSRM01000002.1"/>
</dbReference>
<dbReference type="OrthoDB" id="9132791at2"/>
<dbReference type="AlphaFoldDB" id="A0A1N6KEU3"/>
<sequence length="87" mass="9379">MKTLSRITLGALLAACCASTAFAQTSQGSCNPYAPKTRAEVKADYIQWRAAGYDPQDWINYPYNAQQAGRIVAQRHAMAGIPAGCVQ</sequence>
<accession>A0A1N6KEU3</accession>
<dbReference type="EMBL" id="FSRM01000002">
    <property type="protein sequence ID" value="SIO54963.1"/>
    <property type="molecule type" value="Genomic_DNA"/>
</dbReference>
<gene>
    <name evidence="2" type="ORF">SAMN05444168_6985</name>
</gene>
<proteinExistence type="predicted"/>
<keyword evidence="1" id="KW-0732">Signal</keyword>
<protein>
    <recommendedName>
        <fullName evidence="4">DUF4148 domain-containing protein</fullName>
    </recommendedName>
</protein>
<name>A0A1N6KEU3_9BURK</name>
<feature type="chain" id="PRO_5012455704" description="DUF4148 domain-containing protein" evidence="1">
    <location>
        <begin position="24"/>
        <end position="87"/>
    </location>
</feature>
<dbReference type="Pfam" id="PF13663">
    <property type="entry name" value="DUF4148"/>
    <property type="match status" value="1"/>
</dbReference>
<evidence type="ECO:0000313" key="2">
    <source>
        <dbReference type="EMBL" id="SIO54963.1"/>
    </source>
</evidence>